<evidence type="ECO:0000313" key="2">
    <source>
        <dbReference type="Proteomes" id="UP000292209"/>
    </source>
</evidence>
<gene>
    <name evidence="1" type="ORF">BC751_3341</name>
</gene>
<organism evidence="1 2">
    <name type="scientific">Cecembia calidifontis</name>
    <dbReference type="NCBI Taxonomy" id="1187080"/>
    <lineage>
        <taxon>Bacteria</taxon>
        <taxon>Pseudomonadati</taxon>
        <taxon>Bacteroidota</taxon>
        <taxon>Cytophagia</taxon>
        <taxon>Cytophagales</taxon>
        <taxon>Cyclobacteriaceae</taxon>
        <taxon>Cecembia</taxon>
    </lineage>
</organism>
<dbReference type="GO" id="GO:0005886">
    <property type="term" value="C:plasma membrane"/>
    <property type="evidence" value="ECO:0007669"/>
    <property type="project" value="TreeGrafter"/>
</dbReference>
<dbReference type="AlphaFoldDB" id="A0A4Q7PBM5"/>
<dbReference type="Proteomes" id="UP000292209">
    <property type="component" value="Unassembled WGS sequence"/>
</dbReference>
<dbReference type="GO" id="GO:0090313">
    <property type="term" value="P:regulation of protein targeting to membrane"/>
    <property type="evidence" value="ECO:0007669"/>
    <property type="project" value="TreeGrafter"/>
</dbReference>
<reference evidence="1 2" key="1">
    <citation type="submission" date="2019-02" db="EMBL/GenBank/DDBJ databases">
        <title>Genomic Encyclopedia of Archaeal and Bacterial Type Strains, Phase II (KMG-II): from individual species to whole genera.</title>
        <authorList>
            <person name="Goeker M."/>
        </authorList>
    </citation>
    <scope>NUCLEOTIDE SEQUENCE [LARGE SCALE GENOMIC DNA]</scope>
    <source>
        <strain evidence="1 2">DSM 21411</strain>
    </source>
</reference>
<proteinExistence type="predicted"/>
<accession>A0A4Q7PBM5</accession>
<name>A0A4Q7PBM5_9BACT</name>
<comment type="caution">
    <text evidence="1">The sequence shown here is derived from an EMBL/GenBank/DDBJ whole genome shotgun (WGS) entry which is preliminary data.</text>
</comment>
<dbReference type="PANTHER" id="PTHR30441:SF8">
    <property type="entry name" value="DUF748 DOMAIN-CONTAINING PROTEIN"/>
    <property type="match status" value="1"/>
</dbReference>
<keyword evidence="2" id="KW-1185">Reference proteome</keyword>
<dbReference type="InterPro" id="IPR052894">
    <property type="entry name" value="AsmA-related"/>
</dbReference>
<protein>
    <submittedName>
        <fullName evidence="1">AsmA-like protein</fullName>
    </submittedName>
</protein>
<sequence length="1047" mass="119603">MDFMKFKKAVSIAVILTTSILLVALAAIFVVYKNQKSITQNVITSLNRNFVGELEVKDSHIAPFANFPYISIDLESVVFYGDKLSKNDTIYYAQDVYVGFRIWDILRGNNIVRAIKVAKADLNLVKFKDGKINLLTAKGMEQDDEGEENLTLDIASIIFSDVEIKYEDLENLNTYYFHVGRAESAFKMEKEHIYAKFLSKLIFDFEVEGKPTFFSNKHLDLDISLDYDQNKSFLTLERSKVALEGVLLNLTGSIELDESLNMDLKIDGEKPDFNLIAAFLPEETGNFLRRYKNEGDVYFQGRIKGEIGEGKVPSIGLEFGCDNAYFLNPAREKKVEDLRFSAFYTNGEERNLRTSEFQLLNFNARPEQGTFQGKLIIRDFINPYIDINLNADLDLGFLGDFFEIEGLQGISGQVIVNMDFNELVDLNVYGVSGIDKSIKSELIVNNLNFRLPDFPHPVQNANIYASLVEGDLFLERANFGIAGSDFSFEGKVLNFPSIFHGEDKKVKADLRAASEIIDFEEIFKNDSTAWKEVISDFEIKLAFESTGKELKHYKYLPKGEFFIEDFHAKLKNYPHAFHDFHADVIIGDNDLAVIDFTGEIDKTDFHFSGKLQNYSKWFQETPQGKSIFDFDLVSNHLAIHDLLTYAGNNYLPPDYQNEEIDKLKLKGNLELVYDSGFRSADLWLNHLEGKMKLHPLRLEKFKGRLHYENDYLTLENFQGLLGISDFNIQLGYYLGAGDKTAAPRNYFSLVSNRMDLDALMGFEGLDKPSNHKDSFNVFQVPFSDMDFSAKIGKLNYHTFWLDDVTFKARTNPDHYIYLDTLSLRAASGTLGIKGYFNGSNPDEIYFHSTMVADKLDLDKLMFKFENFGQDYLINENLHGLVSGTIVSKFLVYPDLTPIIDKSEASMDLTVYQGRLVRFAPLQAMGDYFKDRNLNNVRFDTLSNKFELKEGVLNIPRMNINSSLGFIELSGKQSLDMNMDYFIRIPLGLVTQVGFRSLFGGKNQDEIDPDREDAIVYRDTDKKVRFVNLNMKGTPDNYQIGLGRDKRN</sequence>
<dbReference type="EMBL" id="SGXG01000001">
    <property type="protein sequence ID" value="RZS97723.1"/>
    <property type="molecule type" value="Genomic_DNA"/>
</dbReference>
<evidence type="ECO:0000313" key="1">
    <source>
        <dbReference type="EMBL" id="RZS97723.1"/>
    </source>
</evidence>
<dbReference type="PANTHER" id="PTHR30441">
    <property type="entry name" value="DUF748 DOMAIN-CONTAINING PROTEIN"/>
    <property type="match status" value="1"/>
</dbReference>